<dbReference type="EMBL" id="QGDI01000008">
    <property type="protein sequence ID" value="PWJ11908.1"/>
    <property type="molecule type" value="Genomic_DNA"/>
</dbReference>
<dbReference type="InterPro" id="IPR005046">
    <property type="entry name" value="DUF285"/>
</dbReference>
<dbReference type="Gene3D" id="3.80.10.10">
    <property type="entry name" value="Ribonuclease Inhibitor"/>
    <property type="match status" value="2"/>
</dbReference>
<dbReference type="NCBIfam" id="TIGR02167">
    <property type="entry name" value="Liste_lipo_26"/>
    <property type="match status" value="11"/>
</dbReference>
<dbReference type="GO" id="GO:0031146">
    <property type="term" value="P:SCF-dependent proteasomal ubiquitin-dependent protein catabolic process"/>
    <property type="evidence" value="ECO:0007669"/>
    <property type="project" value="TreeGrafter"/>
</dbReference>
<accession>A0A315XZ38</accession>
<organism evidence="1 2">
    <name type="scientific">Ruminococcus flavefaciens</name>
    <dbReference type="NCBI Taxonomy" id="1265"/>
    <lineage>
        <taxon>Bacteria</taxon>
        <taxon>Bacillati</taxon>
        <taxon>Bacillota</taxon>
        <taxon>Clostridia</taxon>
        <taxon>Eubacteriales</taxon>
        <taxon>Oscillospiraceae</taxon>
        <taxon>Ruminococcus</taxon>
    </lineage>
</organism>
<dbReference type="PANTHER" id="PTHR13318">
    <property type="entry name" value="PARTNER OF PAIRED, ISOFORM B-RELATED"/>
    <property type="match status" value="1"/>
</dbReference>
<sequence length="690" mass="75447">MENRLFRRTIAAVMAVAVIGGAAVSAYGSSALSDNAVTASAADSTSTVSFDAETGTLTLSGNVVKEDVTAYKQNTKVKKVIAEEGTILPADCSKLFYSFRMAEIDLRNADTSAVTDMSYMFDGCTSLGNFDLSGFDTSNVTSMNHMFGDCYRLTTLDLSKFDTSKVTDMSWMFYNCMKLTSLKTGSFDTSKVTDMSRMFFGCQKLYSVPTGNFDTSNVTDMSFMFGNCLLMDSFKLSSFDTSKVTNMSGMFYSCEATWKIDVSGFKTSNVTNMSRMFECCRALRNIDVSGFDTSSVTDMSSMFNCCYALKTIDVSNFDTSKVRNMALLFSACKAVTELDLRNFDTSDVTDMYFMFSNCEKLEKIDLSSFDTSKVEDMEDMFNGCGALEYLDLTGFDTSSVTSTESVFLNCKGLKDKISTVKGMSLTLEGDIGVNISFTPCESLSKAVLSGPDGDITLSKADLAAYTDENGVCKLKYPVNATQAGDAVTMKTFDADGRQLILVNDDEKILSFVQAECSVQEYIDSYAQYQSSEKLDALVDSLSNYCEAANAYFAEGAAPITAAALTDEDMSFINSKKMKDETGKCSISLVLNSKTAVRIYYPDEAETAKCGQLIISPSTSQYGKFFEIPAISADKLSSENTLIINGKEVTFSALSYVQRVLSNSSADDDLKALCTRLYEYSKAADEYYSSN</sequence>
<proteinExistence type="predicted"/>
<dbReference type="Pfam" id="PF03382">
    <property type="entry name" value="DUF285"/>
    <property type="match status" value="2"/>
</dbReference>
<dbReference type="SUPFAM" id="SSF52058">
    <property type="entry name" value="L domain-like"/>
    <property type="match status" value="1"/>
</dbReference>
<dbReference type="AlphaFoldDB" id="A0A315XZ38"/>
<gene>
    <name evidence="1" type="ORF">IE37_02173</name>
</gene>
<dbReference type="Proteomes" id="UP000245720">
    <property type="component" value="Unassembled WGS sequence"/>
</dbReference>
<protein>
    <submittedName>
        <fullName evidence="1">Surface protein</fullName>
    </submittedName>
</protein>
<comment type="caution">
    <text evidence="1">The sequence shown here is derived from an EMBL/GenBank/DDBJ whole genome shotgun (WGS) entry which is preliminary data.</text>
</comment>
<name>A0A315XZ38_RUMFL</name>
<dbReference type="OrthoDB" id="370441at2"/>
<dbReference type="InterPro" id="IPR011889">
    <property type="entry name" value="Liste_lipo_26"/>
</dbReference>
<evidence type="ECO:0000313" key="2">
    <source>
        <dbReference type="Proteomes" id="UP000245720"/>
    </source>
</evidence>
<dbReference type="RefSeq" id="WP_109726927.1">
    <property type="nucleotide sequence ID" value="NZ_QGDI01000008.1"/>
</dbReference>
<evidence type="ECO:0000313" key="1">
    <source>
        <dbReference type="EMBL" id="PWJ11908.1"/>
    </source>
</evidence>
<dbReference type="GO" id="GO:0019005">
    <property type="term" value="C:SCF ubiquitin ligase complex"/>
    <property type="evidence" value="ECO:0007669"/>
    <property type="project" value="TreeGrafter"/>
</dbReference>
<reference evidence="1 2" key="1">
    <citation type="submission" date="2018-05" db="EMBL/GenBank/DDBJ databases">
        <title>The Hungate 1000. A catalogue of reference genomes from the rumen microbiome.</title>
        <authorList>
            <person name="Kelly W."/>
        </authorList>
    </citation>
    <scope>NUCLEOTIDE SEQUENCE [LARGE SCALE GENOMIC DNA]</scope>
    <source>
        <strain evidence="1 2">SAb67</strain>
    </source>
</reference>
<dbReference type="InterPro" id="IPR032675">
    <property type="entry name" value="LRR_dom_sf"/>
</dbReference>